<keyword evidence="6 17" id="KW-0679">Respiratory chain</keyword>
<evidence type="ECO:0000256" key="16">
    <source>
        <dbReference type="ARBA" id="ARBA00049551"/>
    </source>
</evidence>
<organism evidence="19">
    <name type="scientific">Siboglinum plumosum</name>
    <dbReference type="NCBI Taxonomy" id="3080496"/>
    <lineage>
        <taxon>Eukaryota</taxon>
        <taxon>Metazoa</taxon>
        <taxon>Spiralia</taxon>
        <taxon>Lophotrochozoa</taxon>
        <taxon>Annelida</taxon>
        <taxon>Polychaeta</taxon>
        <taxon>Sedentaria</taxon>
        <taxon>Canalipalpata</taxon>
        <taxon>Sabellida</taxon>
        <taxon>Siboglinidae</taxon>
        <taxon>Siboglinum</taxon>
    </lineage>
</organism>
<protein>
    <recommendedName>
        <fullName evidence="4 17">NADH-ubiquinone oxidoreductase chain 2</fullName>
        <ecNumber evidence="3 17">7.1.1.2</ecNumber>
    </recommendedName>
</protein>
<evidence type="ECO:0000256" key="9">
    <source>
        <dbReference type="ARBA" id="ARBA00022967"/>
    </source>
</evidence>
<evidence type="ECO:0000256" key="14">
    <source>
        <dbReference type="ARBA" id="ARBA00023128"/>
    </source>
</evidence>
<feature type="transmembrane region" description="Helical" evidence="17">
    <location>
        <begin position="85"/>
        <end position="111"/>
    </location>
</feature>
<dbReference type="InterPro" id="IPR003917">
    <property type="entry name" value="NADH_UbQ_OxRdtase_chain2"/>
</dbReference>
<reference evidence="19" key="1">
    <citation type="submission" date="2023-09" db="EMBL/GenBank/DDBJ databases">
        <title>Complete mitochondrial genome of Siboglinum plumosum (Annelida: Siboglinidae) and its phylogenetic analysis.</title>
        <authorList>
            <person name="Starunov V.V."/>
        </authorList>
    </citation>
    <scope>NUCLEOTIDE SEQUENCE</scope>
</reference>
<keyword evidence="11 17" id="KW-1133">Transmembrane helix</keyword>
<dbReference type="EMBL" id="OR551480">
    <property type="protein sequence ID" value="WNZ34611.1"/>
    <property type="molecule type" value="Genomic_DNA"/>
</dbReference>
<evidence type="ECO:0000313" key="19">
    <source>
        <dbReference type="EMBL" id="WNZ34611.1"/>
    </source>
</evidence>
<keyword evidence="5" id="KW-0813">Transport</keyword>
<dbReference type="InterPro" id="IPR001750">
    <property type="entry name" value="ND/Mrp_TM"/>
</dbReference>
<keyword evidence="8 17" id="KW-0999">Mitochondrion inner membrane</keyword>
<evidence type="ECO:0000256" key="7">
    <source>
        <dbReference type="ARBA" id="ARBA00022692"/>
    </source>
</evidence>
<keyword evidence="12 17" id="KW-0520">NAD</keyword>
<sequence>MKLLPSNPFFLFFLFFGTLIAVSSSHWLFLWIGMELSLFNLVPLMMATSSSLSLESTIKYFLVQLFSSIMLITSMMSSFMPSLPILSLLMMSLFMTSMLTKLSLAPCHFWFPPILSSLSWPMCFLLMTWQKLVPLFLFMFIFMSPPLKIISLTIILSSTISGVSGLNQTQLRPLLAYSSINHMSWTMSMIFISPMMSFSYFFMYSLLLTPLLLMATFFNMKSNNQLFSLFSSNKLFFFTFSILILSLGGLPPLLGFFPKWLTIYYLANTNTLLIMCVLIFGSLINLYYYLMLIFPFINNLKLNSLNTFNFMSPSNSMMWLSLGSMAIMPLFFF</sequence>
<evidence type="ECO:0000256" key="4">
    <source>
        <dbReference type="ARBA" id="ARBA00021008"/>
    </source>
</evidence>
<evidence type="ECO:0000256" key="13">
    <source>
        <dbReference type="ARBA" id="ARBA00023075"/>
    </source>
</evidence>
<keyword evidence="14 17" id="KW-0496">Mitochondrion</keyword>
<keyword evidence="9 17" id="KW-1278">Translocase</keyword>
<dbReference type="PANTHER" id="PTHR46552">
    <property type="entry name" value="NADH-UBIQUINONE OXIDOREDUCTASE CHAIN 2"/>
    <property type="match status" value="1"/>
</dbReference>
<dbReference type="GO" id="GO:0005743">
    <property type="term" value="C:mitochondrial inner membrane"/>
    <property type="evidence" value="ECO:0007669"/>
    <property type="project" value="UniProtKB-SubCell"/>
</dbReference>
<dbReference type="EC" id="7.1.1.2" evidence="3 17"/>
<feature type="transmembrane region" description="Helical" evidence="17">
    <location>
        <begin position="9"/>
        <end position="30"/>
    </location>
</feature>
<proteinExistence type="inferred from homology"/>
<evidence type="ECO:0000256" key="2">
    <source>
        <dbReference type="ARBA" id="ARBA00007012"/>
    </source>
</evidence>
<dbReference type="PRINTS" id="PR01436">
    <property type="entry name" value="NADHDHGNASE2"/>
</dbReference>
<accession>A0AA97AM97</accession>
<keyword evidence="15 17" id="KW-0472">Membrane</keyword>
<dbReference type="InterPro" id="IPR050175">
    <property type="entry name" value="Complex_I_Subunit_2"/>
</dbReference>
<feature type="transmembrane region" description="Helical" evidence="17">
    <location>
        <begin position="269"/>
        <end position="296"/>
    </location>
</feature>
<evidence type="ECO:0000256" key="8">
    <source>
        <dbReference type="ARBA" id="ARBA00022792"/>
    </source>
</evidence>
<gene>
    <name evidence="19" type="primary">nad2</name>
</gene>
<comment type="catalytic activity">
    <reaction evidence="16 17">
        <text>a ubiquinone + NADH + 5 H(+)(in) = a ubiquinol + NAD(+) + 4 H(+)(out)</text>
        <dbReference type="Rhea" id="RHEA:29091"/>
        <dbReference type="Rhea" id="RHEA-COMP:9565"/>
        <dbReference type="Rhea" id="RHEA-COMP:9566"/>
        <dbReference type="ChEBI" id="CHEBI:15378"/>
        <dbReference type="ChEBI" id="CHEBI:16389"/>
        <dbReference type="ChEBI" id="CHEBI:17976"/>
        <dbReference type="ChEBI" id="CHEBI:57540"/>
        <dbReference type="ChEBI" id="CHEBI:57945"/>
        <dbReference type="EC" id="7.1.1.2"/>
    </reaction>
</comment>
<dbReference type="Pfam" id="PF00361">
    <property type="entry name" value="Proton_antipo_M"/>
    <property type="match status" value="1"/>
</dbReference>
<evidence type="ECO:0000256" key="15">
    <source>
        <dbReference type="ARBA" id="ARBA00023136"/>
    </source>
</evidence>
<evidence type="ECO:0000256" key="1">
    <source>
        <dbReference type="ARBA" id="ARBA00004448"/>
    </source>
</evidence>
<dbReference type="AlphaFoldDB" id="A0AA97AM97"/>
<dbReference type="PANTHER" id="PTHR46552:SF1">
    <property type="entry name" value="NADH-UBIQUINONE OXIDOREDUCTASE CHAIN 2"/>
    <property type="match status" value="1"/>
</dbReference>
<feature type="domain" description="NADH:quinone oxidoreductase/Mrp antiporter transmembrane" evidence="18">
    <location>
        <begin position="24"/>
        <end position="284"/>
    </location>
</feature>
<keyword evidence="10 17" id="KW-0249">Electron transport</keyword>
<evidence type="ECO:0000256" key="3">
    <source>
        <dbReference type="ARBA" id="ARBA00012944"/>
    </source>
</evidence>
<keyword evidence="13 17" id="KW-0830">Ubiquinone</keyword>
<comment type="function">
    <text evidence="17">Core subunit of the mitochondrial membrane respiratory chain NADH dehydrogenase (Complex I) which catalyzes electron transfer from NADH through the respiratory chain, using ubiquinone as an electron acceptor. Essential for the catalytic activity and assembly of complex I.</text>
</comment>
<keyword evidence="7 17" id="KW-0812">Transmembrane</keyword>
<evidence type="ECO:0000256" key="11">
    <source>
        <dbReference type="ARBA" id="ARBA00022989"/>
    </source>
</evidence>
<evidence type="ECO:0000259" key="18">
    <source>
        <dbReference type="Pfam" id="PF00361"/>
    </source>
</evidence>
<feature type="transmembrane region" description="Helical" evidence="17">
    <location>
        <begin position="36"/>
        <end position="54"/>
    </location>
</feature>
<dbReference type="GO" id="GO:0006120">
    <property type="term" value="P:mitochondrial electron transport, NADH to ubiquinone"/>
    <property type="evidence" value="ECO:0007669"/>
    <property type="project" value="InterPro"/>
</dbReference>
<evidence type="ECO:0000256" key="17">
    <source>
        <dbReference type="RuleBase" id="RU003403"/>
    </source>
</evidence>
<evidence type="ECO:0000256" key="10">
    <source>
        <dbReference type="ARBA" id="ARBA00022982"/>
    </source>
</evidence>
<evidence type="ECO:0000256" key="5">
    <source>
        <dbReference type="ARBA" id="ARBA00022448"/>
    </source>
</evidence>
<evidence type="ECO:0000256" key="12">
    <source>
        <dbReference type="ARBA" id="ARBA00023027"/>
    </source>
</evidence>
<evidence type="ECO:0000256" key="6">
    <source>
        <dbReference type="ARBA" id="ARBA00022660"/>
    </source>
</evidence>
<feature type="transmembrane region" description="Helical" evidence="17">
    <location>
        <begin position="188"/>
        <end position="215"/>
    </location>
</feature>
<feature type="transmembrane region" description="Helical" evidence="17">
    <location>
        <begin position="316"/>
        <end position="332"/>
    </location>
</feature>
<feature type="transmembrane region" description="Helical" evidence="17">
    <location>
        <begin position="235"/>
        <end position="257"/>
    </location>
</feature>
<comment type="similarity">
    <text evidence="2 17">Belongs to the complex I subunit 2 family.</text>
</comment>
<comment type="subcellular location">
    <subcellularLocation>
        <location evidence="1 17">Mitochondrion inner membrane</location>
        <topology evidence="1 17">Multi-pass membrane protein</topology>
    </subcellularLocation>
</comment>
<geneLocation type="mitochondrion" evidence="19"/>
<name>A0AA97AM97_9ANNE</name>
<dbReference type="GO" id="GO:0008137">
    <property type="term" value="F:NADH dehydrogenase (ubiquinone) activity"/>
    <property type="evidence" value="ECO:0007669"/>
    <property type="project" value="UniProtKB-EC"/>
</dbReference>